<evidence type="ECO:0000313" key="3">
    <source>
        <dbReference type="Proteomes" id="UP001187192"/>
    </source>
</evidence>
<gene>
    <name evidence="2" type="ORF">TIFTF001_007868</name>
</gene>
<feature type="compositionally biased region" description="Basic and acidic residues" evidence="1">
    <location>
        <begin position="152"/>
        <end position="166"/>
    </location>
</feature>
<keyword evidence="3" id="KW-1185">Reference proteome</keyword>
<feature type="compositionally biased region" description="Basic and acidic residues" evidence="1">
    <location>
        <begin position="16"/>
        <end position="25"/>
    </location>
</feature>
<sequence>MIRRSSKKPPYGGRRFGADKAEDALHGGSHNFLRSSSRLRRGLTIFLAIPTATNKRTRRRASVSASSGSRSPRQDQLRPLRIMISSTRSVVSPLDRDLPGEISRDLLPIAIFTARSIVTSMLKIVKPARSQFMSPSYSRCRRHDFWPTGRETLTDKEKRERGERQSRGVKVGRLA</sequence>
<evidence type="ECO:0000313" key="2">
    <source>
        <dbReference type="EMBL" id="GMN38634.1"/>
    </source>
</evidence>
<comment type="caution">
    <text evidence="2">The sequence shown here is derived from an EMBL/GenBank/DDBJ whole genome shotgun (WGS) entry which is preliminary data.</text>
</comment>
<feature type="compositionally biased region" description="Low complexity" evidence="1">
    <location>
        <begin position="62"/>
        <end position="71"/>
    </location>
</feature>
<protein>
    <submittedName>
        <fullName evidence="2">Uncharacterized protein</fullName>
    </submittedName>
</protein>
<dbReference type="EMBL" id="BTGU01000008">
    <property type="protein sequence ID" value="GMN38634.1"/>
    <property type="molecule type" value="Genomic_DNA"/>
</dbReference>
<feature type="region of interest" description="Disordered" evidence="1">
    <location>
        <begin position="1"/>
        <end position="29"/>
    </location>
</feature>
<proteinExistence type="predicted"/>
<feature type="region of interest" description="Disordered" evidence="1">
    <location>
        <begin position="151"/>
        <end position="175"/>
    </location>
</feature>
<organism evidence="2 3">
    <name type="scientific">Ficus carica</name>
    <name type="common">Common fig</name>
    <dbReference type="NCBI Taxonomy" id="3494"/>
    <lineage>
        <taxon>Eukaryota</taxon>
        <taxon>Viridiplantae</taxon>
        <taxon>Streptophyta</taxon>
        <taxon>Embryophyta</taxon>
        <taxon>Tracheophyta</taxon>
        <taxon>Spermatophyta</taxon>
        <taxon>Magnoliopsida</taxon>
        <taxon>eudicotyledons</taxon>
        <taxon>Gunneridae</taxon>
        <taxon>Pentapetalae</taxon>
        <taxon>rosids</taxon>
        <taxon>fabids</taxon>
        <taxon>Rosales</taxon>
        <taxon>Moraceae</taxon>
        <taxon>Ficeae</taxon>
        <taxon>Ficus</taxon>
    </lineage>
</organism>
<reference evidence="2" key="1">
    <citation type="submission" date="2023-07" db="EMBL/GenBank/DDBJ databases">
        <title>draft genome sequence of fig (Ficus carica).</title>
        <authorList>
            <person name="Takahashi T."/>
            <person name="Nishimura K."/>
        </authorList>
    </citation>
    <scope>NUCLEOTIDE SEQUENCE</scope>
</reference>
<dbReference type="Proteomes" id="UP001187192">
    <property type="component" value="Unassembled WGS sequence"/>
</dbReference>
<accession>A0AA88DGP4</accession>
<dbReference type="AlphaFoldDB" id="A0AA88DGP4"/>
<name>A0AA88DGP4_FICCA</name>
<feature type="region of interest" description="Disordered" evidence="1">
    <location>
        <begin position="57"/>
        <end position="76"/>
    </location>
</feature>
<evidence type="ECO:0000256" key="1">
    <source>
        <dbReference type="SAM" id="MobiDB-lite"/>
    </source>
</evidence>